<comment type="caution">
    <text evidence="1">The sequence shown here is derived from an EMBL/GenBank/DDBJ whole genome shotgun (WGS) entry which is preliminary data.</text>
</comment>
<evidence type="ECO:0008006" key="2">
    <source>
        <dbReference type="Google" id="ProtNLM"/>
    </source>
</evidence>
<name>A0A0F9GEK2_9ZZZZ</name>
<organism evidence="1">
    <name type="scientific">marine sediment metagenome</name>
    <dbReference type="NCBI Taxonomy" id="412755"/>
    <lineage>
        <taxon>unclassified sequences</taxon>
        <taxon>metagenomes</taxon>
        <taxon>ecological metagenomes</taxon>
    </lineage>
</organism>
<gene>
    <name evidence="1" type="ORF">LCGC14_1836820</name>
</gene>
<reference evidence="1" key="1">
    <citation type="journal article" date="2015" name="Nature">
        <title>Complex archaea that bridge the gap between prokaryotes and eukaryotes.</title>
        <authorList>
            <person name="Spang A."/>
            <person name="Saw J.H."/>
            <person name="Jorgensen S.L."/>
            <person name="Zaremba-Niedzwiedzka K."/>
            <person name="Martijn J."/>
            <person name="Lind A.E."/>
            <person name="van Eijk R."/>
            <person name="Schleper C."/>
            <person name="Guy L."/>
            <person name="Ettema T.J."/>
        </authorList>
    </citation>
    <scope>NUCLEOTIDE SEQUENCE</scope>
</reference>
<dbReference type="InterPro" id="IPR029044">
    <property type="entry name" value="Nucleotide-diphossugar_trans"/>
</dbReference>
<accession>A0A0F9GEK2</accession>
<dbReference type="AlphaFoldDB" id="A0A0F9GEK2"/>
<proteinExistence type="predicted"/>
<sequence length="239" mass="27049">MRVASLATVVDRVHLLGDVVESLLPQMDRINVYLNGHTELPDCLRKPDVWVAWSRGHGNLGDAGKFFWSGRLRDCYHFTCDDDLVYPPDYATALIAAIERYERRAIVSVHGAVLHEPLKSYFRGRTAYPCLEELTEDHQVDVLGTGVLAYHTSTIHLSIDDFPVANMADIWCAVAAKRRGVPRVVIAHERGWLRYLPPPEGTTIYDRYRASGNDAAQTQILASETPWTFCTRLDVVRER</sequence>
<evidence type="ECO:0000313" key="1">
    <source>
        <dbReference type="EMBL" id="KKL97203.1"/>
    </source>
</evidence>
<protein>
    <recommendedName>
        <fullName evidence="2">Glycosyltransferase 2-like domain-containing protein</fullName>
    </recommendedName>
</protein>
<dbReference type="SUPFAM" id="SSF53448">
    <property type="entry name" value="Nucleotide-diphospho-sugar transferases"/>
    <property type="match status" value="1"/>
</dbReference>
<dbReference type="EMBL" id="LAZR01018224">
    <property type="protein sequence ID" value="KKL97203.1"/>
    <property type="molecule type" value="Genomic_DNA"/>
</dbReference>